<dbReference type="RefSeq" id="WP_037339308.1">
    <property type="nucleotide sequence ID" value="NZ_APNK01000024.1"/>
</dbReference>
<dbReference type="EMBL" id="APNK01000024">
    <property type="protein sequence ID" value="KEZ76677.1"/>
    <property type="molecule type" value="Genomic_DNA"/>
</dbReference>
<dbReference type="OrthoDB" id="9826389at2"/>
<protein>
    <submittedName>
        <fullName evidence="1">Uncharacterized protein</fullName>
    </submittedName>
</protein>
<organism evidence="1 2">
    <name type="scientific">Salinisphaera hydrothermalis (strain C41B8)</name>
    <dbReference type="NCBI Taxonomy" id="1304275"/>
    <lineage>
        <taxon>Bacteria</taxon>
        <taxon>Pseudomonadati</taxon>
        <taxon>Pseudomonadota</taxon>
        <taxon>Gammaproteobacteria</taxon>
        <taxon>Salinisphaerales</taxon>
        <taxon>Salinisphaeraceae</taxon>
        <taxon>Salinisphaera</taxon>
    </lineage>
</organism>
<gene>
    <name evidence="1" type="ORF">C41B8_13720</name>
</gene>
<reference evidence="1 2" key="1">
    <citation type="submission" date="2013-03" db="EMBL/GenBank/DDBJ databases">
        <title>Salinisphaera hydrothermalis C41B8 Genome Sequencing.</title>
        <authorList>
            <person name="Li C."/>
            <person name="Lai Q."/>
            <person name="Shao Z."/>
        </authorList>
    </citation>
    <scope>NUCLEOTIDE SEQUENCE [LARGE SCALE GENOMIC DNA]</scope>
    <source>
        <strain evidence="1 2">C41B8</strain>
    </source>
</reference>
<evidence type="ECO:0000313" key="2">
    <source>
        <dbReference type="Proteomes" id="UP000028302"/>
    </source>
</evidence>
<evidence type="ECO:0000313" key="1">
    <source>
        <dbReference type="EMBL" id="KEZ76677.1"/>
    </source>
</evidence>
<dbReference type="Proteomes" id="UP000028302">
    <property type="component" value="Unassembled WGS sequence"/>
</dbReference>
<proteinExistence type="predicted"/>
<sequence>MSVLTHANRQAILNRVYACFIIKEEPLTRSARSVVSLFDWAGCLRSDRVYRPADRYKLDTPFVDKLQAAPGLASALFGLDDDDELDNDDFAFLIDLESEHRSAVATAWQHFDVKRELDPASYRHDLSQRLDRFASNEGLDRPASALLAS</sequence>
<keyword evidence="2" id="KW-1185">Reference proteome</keyword>
<name>A0A084IIZ3_SALHC</name>
<comment type="caution">
    <text evidence="1">The sequence shown here is derived from an EMBL/GenBank/DDBJ whole genome shotgun (WGS) entry which is preliminary data.</text>
</comment>
<accession>A0A084IIZ3</accession>
<dbReference type="AlphaFoldDB" id="A0A084IIZ3"/>